<gene>
    <name evidence="1" type="ORF">A2846_01765</name>
</gene>
<comment type="caution">
    <text evidence="1">The sequence shown here is derived from an EMBL/GenBank/DDBJ whole genome shotgun (WGS) entry which is preliminary data.</text>
</comment>
<dbReference type="EMBL" id="MFEN01000056">
    <property type="protein sequence ID" value="OGE83016.1"/>
    <property type="molecule type" value="Genomic_DNA"/>
</dbReference>
<name>A0A1F5NZG4_9BACT</name>
<evidence type="ECO:0000313" key="1">
    <source>
        <dbReference type="EMBL" id="OGE83016.1"/>
    </source>
</evidence>
<proteinExistence type="predicted"/>
<sequence length="136" mass="14546">MSNKNIKILLTGLFIVAVALFITVTTGAIIYPGVTKPYSAVFTTNGEFYVGKLYNLPFASTMKLSHAFILQNVKSSATDAGNLQLIPLANSLWAPASIRFNKDNVVFTGRVNETSQIGQTIASYQNGTPAPATTGK</sequence>
<organism evidence="1 2">
    <name type="scientific">Candidatus Doudnabacteria bacterium RIFCSPHIGHO2_01_FULL_49_9</name>
    <dbReference type="NCBI Taxonomy" id="1817827"/>
    <lineage>
        <taxon>Bacteria</taxon>
        <taxon>Candidatus Doudnaibacteriota</taxon>
    </lineage>
</organism>
<protein>
    <submittedName>
        <fullName evidence="1">Uncharacterized protein</fullName>
    </submittedName>
</protein>
<reference evidence="1 2" key="1">
    <citation type="journal article" date="2016" name="Nat. Commun.">
        <title>Thousands of microbial genomes shed light on interconnected biogeochemical processes in an aquifer system.</title>
        <authorList>
            <person name="Anantharaman K."/>
            <person name="Brown C.T."/>
            <person name="Hug L.A."/>
            <person name="Sharon I."/>
            <person name="Castelle C.J."/>
            <person name="Probst A.J."/>
            <person name="Thomas B.C."/>
            <person name="Singh A."/>
            <person name="Wilkins M.J."/>
            <person name="Karaoz U."/>
            <person name="Brodie E.L."/>
            <person name="Williams K.H."/>
            <person name="Hubbard S.S."/>
            <person name="Banfield J.F."/>
        </authorList>
    </citation>
    <scope>NUCLEOTIDE SEQUENCE [LARGE SCALE GENOMIC DNA]</scope>
</reference>
<dbReference type="Proteomes" id="UP000176339">
    <property type="component" value="Unassembled WGS sequence"/>
</dbReference>
<dbReference type="AlphaFoldDB" id="A0A1F5NZG4"/>
<evidence type="ECO:0000313" key="2">
    <source>
        <dbReference type="Proteomes" id="UP000176339"/>
    </source>
</evidence>
<accession>A0A1F5NZG4</accession>